<evidence type="ECO:0000256" key="1">
    <source>
        <dbReference type="ARBA" id="ARBA00001974"/>
    </source>
</evidence>
<dbReference type="InterPro" id="IPR009075">
    <property type="entry name" value="AcylCo_DH/oxidase_C"/>
</dbReference>
<evidence type="ECO:0000256" key="3">
    <source>
        <dbReference type="ARBA" id="ARBA00022630"/>
    </source>
</evidence>
<dbReference type="Gene3D" id="1.20.140.10">
    <property type="entry name" value="Butyryl-CoA Dehydrogenase, subunit A, domain 3"/>
    <property type="match status" value="1"/>
</dbReference>
<evidence type="ECO:0000256" key="7">
    <source>
        <dbReference type="ARBA" id="ARBA00068311"/>
    </source>
</evidence>
<dbReference type="InterPro" id="IPR037069">
    <property type="entry name" value="AcylCoA_DH/ox_N_sf"/>
</dbReference>
<reference evidence="13" key="1">
    <citation type="submission" date="2022-07" db="EMBL/GenBank/DDBJ databases">
        <title>Ectorhizobium quercum gen.nov., sp. nov.</title>
        <authorList>
            <person name="Ma T."/>
            <person name="Li Y."/>
        </authorList>
    </citation>
    <scope>NUCLEOTIDE SEQUENCE</scope>
    <source>
        <strain evidence="13">BDR2-2</strain>
    </source>
</reference>
<evidence type="ECO:0000256" key="2">
    <source>
        <dbReference type="ARBA" id="ARBA00009347"/>
    </source>
</evidence>
<evidence type="ECO:0000256" key="4">
    <source>
        <dbReference type="ARBA" id="ARBA00022827"/>
    </source>
</evidence>
<dbReference type="InterPro" id="IPR006091">
    <property type="entry name" value="Acyl-CoA_Oxase/DH_mid-dom"/>
</dbReference>
<evidence type="ECO:0000256" key="6">
    <source>
        <dbReference type="ARBA" id="ARBA00066461"/>
    </source>
</evidence>
<dbReference type="SUPFAM" id="SSF47203">
    <property type="entry name" value="Acyl-CoA dehydrogenase C-terminal domain-like"/>
    <property type="match status" value="1"/>
</dbReference>
<evidence type="ECO:0000256" key="8">
    <source>
        <dbReference type="ARBA" id="ARBA00075603"/>
    </source>
</evidence>
<dbReference type="RefSeq" id="WP_306410796.1">
    <property type="nucleotide sequence ID" value="NZ_JANFPI010000002.1"/>
</dbReference>
<keyword evidence="14" id="KW-1185">Reference proteome</keyword>
<dbReference type="GO" id="GO:0003995">
    <property type="term" value="F:acyl-CoA dehydrogenase activity"/>
    <property type="evidence" value="ECO:0007669"/>
    <property type="project" value="TreeGrafter"/>
</dbReference>
<dbReference type="Gene3D" id="1.10.540.10">
    <property type="entry name" value="Acyl-CoA dehydrogenase/oxidase, N-terminal domain"/>
    <property type="match status" value="1"/>
</dbReference>
<protein>
    <recommendedName>
        <fullName evidence="7">3-sulfinopropanoyl-CoA desulfinase</fullName>
        <ecNumber evidence="6">3.13.1.4</ecNumber>
    </recommendedName>
    <alternativeName>
        <fullName evidence="8">3-sulfinopropionyl coenzyme A desulfinase</fullName>
    </alternativeName>
</protein>
<dbReference type="Proteomes" id="UP001208771">
    <property type="component" value="Unassembled WGS sequence"/>
</dbReference>
<evidence type="ECO:0000259" key="12">
    <source>
        <dbReference type="Pfam" id="PF02771"/>
    </source>
</evidence>
<evidence type="ECO:0000256" key="9">
    <source>
        <dbReference type="RuleBase" id="RU362125"/>
    </source>
</evidence>
<comment type="caution">
    <text evidence="13">The sequence shown here is derived from an EMBL/GenBank/DDBJ whole genome shotgun (WGS) entry which is preliminary data.</text>
</comment>
<dbReference type="Gene3D" id="2.40.110.10">
    <property type="entry name" value="Butyryl-CoA Dehydrogenase, subunit A, domain 2"/>
    <property type="match status" value="1"/>
</dbReference>
<proteinExistence type="inferred from homology"/>
<dbReference type="InterPro" id="IPR036250">
    <property type="entry name" value="AcylCo_DH-like_C"/>
</dbReference>
<dbReference type="PIRSF" id="PIRSF016578">
    <property type="entry name" value="HsaA"/>
    <property type="match status" value="1"/>
</dbReference>
<comment type="catalytic activity">
    <reaction evidence="5">
        <text>3-sulfinopropanoyl-CoA + H2O = propanoyl-CoA + sulfite + H(+)</text>
        <dbReference type="Rhea" id="RHEA:41624"/>
        <dbReference type="ChEBI" id="CHEBI:15377"/>
        <dbReference type="ChEBI" id="CHEBI:15378"/>
        <dbReference type="ChEBI" id="CHEBI:17359"/>
        <dbReference type="ChEBI" id="CHEBI:57392"/>
        <dbReference type="ChEBI" id="CHEBI:78349"/>
        <dbReference type="EC" id="3.13.1.4"/>
    </reaction>
    <physiologicalReaction direction="left-to-right" evidence="5">
        <dbReference type="Rhea" id="RHEA:41625"/>
    </physiologicalReaction>
</comment>
<evidence type="ECO:0000256" key="5">
    <source>
        <dbReference type="ARBA" id="ARBA00052938"/>
    </source>
</evidence>
<dbReference type="Pfam" id="PF00441">
    <property type="entry name" value="Acyl-CoA_dh_1"/>
    <property type="match status" value="1"/>
</dbReference>
<feature type="domain" description="Acyl-CoA dehydrogenase/oxidase N-terminal" evidence="12">
    <location>
        <begin position="6"/>
        <end position="116"/>
    </location>
</feature>
<dbReference type="GO" id="GO:0050660">
    <property type="term" value="F:flavin adenine dinucleotide binding"/>
    <property type="evidence" value="ECO:0007669"/>
    <property type="project" value="InterPro"/>
</dbReference>
<dbReference type="FunFam" id="1.20.140.10:FF:000004">
    <property type="entry name" value="Acyl-CoA dehydrogenase FadE25"/>
    <property type="match status" value="1"/>
</dbReference>
<feature type="domain" description="Acyl-CoA oxidase/dehydrogenase middle" evidence="11">
    <location>
        <begin position="120"/>
        <end position="215"/>
    </location>
</feature>
<evidence type="ECO:0000259" key="11">
    <source>
        <dbReference type="Pfam" id="PF02770"/>
    </source>
</evidence>
<dbReference type="EMBL" id="JANFPI010000002">
    <property type="protein sequence ID" value="MCX8997027.1"/>
    <property type="molecule type" value="Genomic_DNA"/>
</dbReference>
<dbReference type="Pfam" id="PF02770">
    <property type="entry name" value="Acyl-CoA_dh_M"/>
    <property type="match status" value="1"/>
</dbReference>
<evidence type="ECO:0000259" key="10">
    <source>
        <dbReference type="Pfam" id="PF00441"/>
    </source>
</evidence>
<dbReference type="Pfam" id="PF02771">
    <property type="entry name" value="Acyl-CoA_dh_N"/>
    <property type="match status" value="1"/>
</dbReference>
<comment type="cofactor">
    <cofactor evidence="1 9">
        <name>FAD</name>
        <dbReference type="ChEBI" id="CHEBI:57692"/>
    </cofactor>
</comment>
<dbReference type="InterPro" id="IPR009100">
    <property type="entry name" value="AcylCoA_DH/oxidase_NM_dom_sf"/>
</dbReference>
<feature type="domain" description="Acyl-CoA dehydrogenase/oxidase C-terminal" evidence="10">
    <location>
        <begin position="227"/>
        <end position="376"/>
    </location>
</feature>
<evidence type="ECO:0000313" key="14">
    <source>
        <dbReference type="Proteomes" id="UP001208771"/>
    </source>
</evidence>
<sequence length="378" mass="40623">MFELDEETRIIRDTVRAFVSGVVRPDAASIDETDAFPADIYRRMGELGLLAMTLPAEYGGAETNTLAWAVVQEELARGSAAVADAHMVNKLMCDILLSNAGTEDRTTFLPRMGRGEIICAIAQTEADAGSDVAAIRTLAKPVDGGFLLNGAKQFITFAGICDLAIVVATTDRSLGRDGIGLFLVEASTPGFRRGAASRIMGVRGLATGELVFEDCFVPESRMLAPPGKGMKRALASLNSGRIGMAAQSIGIAQAAFDLALDFARNRKAFGAPIADLQAIRFMLADMSVQIEAGRLMTHRAAWMRDTGGPLIRAVSEAKLFASELAAKVVDDALQIHGAHGYSRDATIERLYRDSRVYRIWEGTSQIQRIVIARQLLAA</sequence>
<organism evidence="13 14">
    <name type="scientific">Ectorhizobium quercum</name>
    <dbReference type="NCBI Taxonomy" id="2965071"/>
    <lineage>
        <taxon>Bacteria</taxon>
        <taxon>Pseudomonadati</taxon>
        <taxon>Pseudomonadota</taxon>
        <taxon>Alphaproteobacteria</taxon>
        <taxon>Hyphomicrobiales</taxon>
        <taxon>Rhizobiaceae</taxon>
        <taxon>Ectorhizobium</taxon>
    </lineage>
</organism>
<accession>A0AAE3SUF7</accession>
<dbReference type="PANTHER" id="PTHR43884">
    <property type="entry name" value="ACYL-COA DEHYDROGENASE"/>
    <property type="match status" value="1"/>
</dbReference>
<dbReference type="PANTHER" id="PTHR43884:SF12">
    <property type="entry name" value="ISOVALERYL-COA DEHYDROGENASE, MITOCHONDRIAL-RELATED"/>
    <property type="match status" value="1"/>
</dbReference>
<keyword evidence="4 9" id="KW-0274">FAD</keyword>
<comment type="similarity">
    <text evidence="2 9">Belongs to the acyl-CoA dehydrogenase family.</text>
</comment>
<dbReference type="AlphaFoldDB" id="A0AAE3SUF7"/>
<name>A0AAE3SUF7_9HYPH</name>
<keyword evidence="3 9" id="KW-0285">Flavoprotein</keyword>
<evidence type="ECO:0000313" key="13">
    <source>
        <dbReference type="EMBL" id="MCX8997027.1"/>
    </source>
</evidence>
<dbReference type="InterPro" id="IPR046373">
    <property type="entry name" value="Acyl-CoA_Oxase/DH_mid-dom_sf"/>
</dbReference>
<dbReference type="EC" id="3.13.1.4" evidence="6"/>
<dbReference type="SUPFAM" id="SSF56645">
    <property type="entry name" value="Acyl-CoA dehydrogenase NM domain-like"/>
    <property type="match status" value="1"/>
</dbReference>
<gene>
    <name evidence="13" type="ORF">NOF55_07895</name>
</gene>
<keyword evidence="9" id="KW-0560">Oxidoreductase</keyword>
<dbReference type="InterPro" id="IPR013786">
    <property type="entry name" value="AcylCoA_DH/ox_N"/>
</dbReference>